<dbReference type="EMBL" id="MIJZ01000001">
    <property type="protein sequence ID" value="OEG13990.1"/>
    <property type="molecule type" value="Genomic_DNA"/>
</dbReference>
<dbReference type="CDD" id="cd00383">
    <property type="entry name" value="trans_reg_C"/>
    <property type="match status" value="1"/>
</dbReference>
<dbReference type="GO" id="GO:0003677">
    <property type="term" value="F:DNA binding"/>
    <property type="evidence" value="ECO:0007669"/>
    <property type="project" value="UniProtKB-UniRule"/>
</dbReference>
<gene>
    <name evidence="6" type="ORF">BCR21_03080</name>
</gene>
<dbReference type="AlphaFoldDB" id="A0A1E5GP46"/>
<sequence>MYNIGVTSFSGTLSKEYLKKISEIGHTKLINQENIQLTIQEVDCIIVPDNSDDDNAMTRTLNTIMEIKERTNKLIWVLTHDKNSVKNIIFLKLGVDGVIPANNFPEEFTLVMKNALYRQQNDFNKTIYNQKKIDDHSDPYMEFADKTNDVHKVELYPSNLSIVLDGEKEVNLTRLEYRTFEMLYQKRNKVVSYEEIYDFVWKSSIDNQQYRVANIIFHIRRKLKATSDNGNLIKTVRSIGYRLTC</sequence>
<evidence type="ECO:0000256" key="1">
    <source>
        <dbReference type="ARBA" id="ARBA00023015"/>
    </source>
</evidence>
<keyword evidence="3" id="KW-0804">Transcription</keyword>
<reference evidence="7" key="1">
    <citation type="submission" date="2016-09" db="EMBL/GenBank/DDBJ databases">
        <authorList>
            <person name="Gulvik C.A."/>
        </authorList>
    </citation>
    <scope>NUCLEOTIDE SEQUENCE [LARGE SCALE GENOMIC DNA]</scope>
    <source>
        <strain evidence="7">DSM 23328</strain>
    </source>
</reference>
<dbReference type="SMART" id="SM00862">
    <property type="entry name" value="Trans_reg_C"/>
    <property type="match status" value="1"/>
</dbReference>
<protein>
    <recommendedName>
        <fullName evidence="5">OmpR/PhoB-type domain-containing protein</fullName>
    </recommendedName>
</protein>
<keyword evidence="1" id="KW-0805">Transcription regulation</keyword>
<dbReference type="Proteomes" id="UP000094068">
    <property type="component" value="Unassembled WGS sequence"/>
</dbReference>
<dbReference type="InterPro" id="IPR001867">
    <property type="entry name" value="OmpR/PhoB-type_DNA-bd"/>
</dbReference>
<feature type="DNA-binding region" description="OmpR/PhoB-type" evidence="4">
    <location>
        <begin position="145"/>
        <end position="245"/>
    </location>
</feature>
<organism evidence="6 7">
    <name type="scientific">Enterococcus ureasiticus</name>
    <dbReference type="NCBI Taxonomy" id="903984"/>
    <lineage>
        <taxon>Bacteria</taxon>
        <taxon>Bacillati</taxon>
        <taxon>Bacillota</taxon>
        <taxon>Bacilli</taxon>
        <taxon>Lactobacillales</taxon>
        <taxon>Enterococcaceae</taxon>
        <taxon>Enterococcus</taxon>
    </lineage>
</organism>
<dbReference type="STRING" id="903984.BCR21_03080"/>
<name>A0A1E5GP46_9ENTE</name>
<dbReference type="RefSeq" id="WP_069645040.1">
    <property type="nucleotide sequence ID" value="NZ_MIJZ01000001.1"/>
</dbReference>
<proteinExistence type="predicted"/>
<keyword evidence="7" id="KW-1185">Reference proteome</keyword>
<accession>A0A1E5GP46</accession>
<feature type="domain" description="OmpR/PhoB-type" evidence="5">
    <location>
        <begin position="145"/>
        <end position="245"/>
    </location>
</feature>
<dbReference type="Gene3D" id="1.10.10.10">
    <property type="entry name" value="Winged helix-like DNA-binding domain superfamily/Winged helix DNA-binding domain"/>
    <property type="match status" value="1"/>
</dbReference>
<dbReference type="InterPro" id="IPR036388">
    <property type="entry name" value="WH-like_DNA-bd_sf"/>
</dbReference>
<keyword evidence="2 4" id="KW-0238">DNA-binding</keyword>
<comment type="caution">
    <text evidence="6">The sequence shown here is derived from an EMBL/GenBank/DDBJ whole genome shotgun (WGS) entry which is preliminary data.</text>
</comment>
<evidence type="ECO:0000313" key="7">
    <source>
        <dbReference type="Proteomes" id="UP000094068"/>
    </source>
</evidence>
<evidence type="ECO:0000256" key="2">
    <source>
        <dbReference type="ARBA" id="ARBA00023125"/>
    </source>
</evidence>
<dbReference type="GO" id="GO:0006355">
    <property type="term" value="P:regulation of DNA-templated transcription"/>
    <property type="evidence" value="ECO:0007669"/>
    <property type="project" value="InterPro"/>
</dbReference>
<evidence type="ECO:0000313" key="6">
    <source>
        <dbReference type="EMBL" id="OEG13990.1"/>
    </source>
</evidence>
<evidence type="ECO:0000259" key="5">
    <source>
        <dbReference type="PROSITE" id="PS51755"/>
    </source>
</evidence>
<evidence type="ECO:0000256" key="3">
    <source>
        <dbReference type="ARBA" id="ARBA00023163"/>
    </source>
</evidence>
<dbReference type="InterPro" id="IPR016032">
    <property type="entry name" value="Sig_transdc_resp-reg_C-effctor"/>
</dbReference>
<evidence type="ECO:0000256" key="4">
    <source>
        <dbReference type="PROSITE-ProRule" id="PRU01091"/>
    </source>
</evidence>
<dbReference type="PROSITE" id="PS51755">
    <property type="entry name" value="OMPR_PHOB"/>
    <property type="match status" value="1"/>
</dbReference>
<dbReference type="GO" id="GO:0000160">
    <property type="term" value="P:phosphorelay signal transduction system"/>
    <property type="evidence" value="ECO:0007669"/>
    <property type="project" value="InterPro"/>
</dbReference>
<dbReference type="Pfam" id="PF00486">
    <property type="entry name" value="Trans_reg_C"/>
    <property type="match status" value="1"/>
</dbReference>
<dbReference type="SUPFAM" id="SSF46894">
    <property type="entry name" value="C-terminal effector domain of the bipartite response regulators"/>
    <property type="match status" value="1"/>
</dbReference>